<dbReference type="RefSeq" id="XP_007765987.1">
    <property type="nucleotide sequence ID" value="XM_007767797.1"/>
</dbReference>
<evidence type="ECO:0000313" key="3">
    <source>
        <dbReference type="Proteomes" id="UP000053558"/>
    </source>
</evidence>
<dbReference type="AlphaFoldDB" id="A0A5M3MYL8"/>
<dbReference type="PANTHER" id="PTHR40469:SF2">
    <property type="entry name" value="GALACTOSE-BINDING DOMAIN-LIKE SUPERFAMILY PROTEIN"/>
    <property type="match status" value="1"/>
</dbReference>
<keyword evidence="3" id="KW-1185">Reference proteome</keyword>
<gene>
    <name evidence="2" type="ORF">CONPUDRAFT_151262</name>
</gene>
<dbReference type="OrthoDB" id="3482285at2759"/>
<dbReference type="InterPro" id="IPR029062">
    <property type="entry name" value="Class_I_gatase-like"/>
</dbReference>
<reference evidence="3" key="1">
    <citation type="journal article" date="2012" name="Science">
        <title>The Paleozoic origin of enzymatic lignin decomposition reconstructed from 31 fungal genomes.</title>
        <authorList>
            <person name="Floudas D."/>
            <person name="Binder M."/>
            <person name="Riley R."/>
            <person name="Barry K."/>
            <person name="Blanchette R.A."/>
            <person name="Henrissat B."/>
            <person name="Martinez A.T."/>
            <person name="Otillar R."/>
            <person name="Spatafora J.W."/>
            <person name="Yadav J.S."/>
            <person name="Aerts A."/>
            <person name="Benoit I."/>
            <person name="Boyd A."/>
            <person name="Carlson A."/>
            <person name="Copeland A."/>
            <person name="Coutinho P.M."/>
            <person name="de Vries R.P."/>
            <person name="Ferreira P."/>
            <person name="Findley K."/>
            <person name="Foster B."/>
            <person name="Gaskell J."/>
            <person name="Glotzer D."/>
            <person name="Gorecki P."/>
            <person name="Heitman J."/>
            <person name="Hesse C."/>
            <person name="Hori C."/>
            <person name="Igarashi K."/>
            <person name="Jurgens J.A."/>
            <person name="Kallen N."/>
            <person name="Kersten P."/>
            <person name="Kohler A."/>
            <person name="Kuees U."/>
            <person name="Kumar T.K.A."/>
            <person name="Kuo A."/>
            <person name="LaButti K."/>
            <person name="Larrondo L.F."/>
            <person name="Lindquist E."/>
            <person name="Ling A."/>
            <person name="Lombard V."/>
            <person name="Lucas S."/>
            <person name="Lundell T."/>
            <person name="Martin R."/>
            <person name="McLaughlin D.J."/>
            <person name="Morgenstern I."/>
            <person name="Morin E."/>
            <person name="Murat C."/>
            <person name="Nagy L.G."/>
            <person name="Nolan M."/>
            <person name="Ohm R.A."/>
            <person name="Patyshakuliyeva A."/>
            <person name="Rokas A."/>
            <person name="Ruiz-Duenas F.J."/>
            <person name="Sabat G."/>
            <person name="Salamov A."/>
            <person name="Samejima M."/>
            <person name="Schmutz J."/>
            <person name="Slot J.C."/>
            <person name="St John F."/>
            <person name="Stenlid J."/>
            <person name="Sun H."/>
            <person name="Sun S."/>
            <person name="Syed K."/>
            <person name="Tsang A."/>
            <person name="Wiebenga A."/>
            <person name="Young D."/>
            <person name="Pisabarro A."/>
            <person name="Eastwood D.C."/>
            <person name="Martin F."/>
            <person name="Cullen D."/>
            <person name="Grigoriev I.V."/>
            <person name="Hibbett D.S."/>
        </authorList>
    </citation>
    <scope>NUCLEOTIDE SEQUENCE [LARGE SCALE GENOMIC DNA]</scope>
    <source>
        <strain evidence="3">RWD-64-598 SS2</strain>
    </source>
</reference>
<comment type="caution">
    <text evidence="2">The sequence shown here is derived from an EMBL/GenBank/DDBJ whole genome shotgun (WGS) entry which is preliminary data.</text>
</comment>
<dbReference type="Pfam" id="PF06283">
    <property type="entry name" value="ThuA"/>
    <property type="match status" value="1"/>
</dbReference>
<dbReference type="InterPro" id="IPR029010">
    <property type="entry name" value="ThuA-like"/>
</dbReference>
<protein>
    <recommendedName>
        <fullName evidence="1">ThuA-like domain-containing protein</fullName>
    </recommendedName>
</protein>
<dbReference type="Gene3D" id="3.40.50.880">
    <property type="match status" value="1"/>
</dbReference>
<dbReference type="GeneID" id="19202834"/>
<feature type="domain" description="ThuA-like" evidence="1">
    <location>
        <begin position="4"/>
        <end position="149"/>
    </location>
</feature>
<evidence type="ECO:0000259" key="1">
    <source>
        <dbReference type="Pfam" id="PF06283"/>
    </source>
</evidence>
<accession>A0A5M3MYL8</accession>
<sequence length="149" mass="16614">MPANVLLYWATAGYVHDSIPDSREAIKSRPLEVNNIPVVFEDTDDKSWFTDETLEKYDAIVFLNNSGYGILDDTGKAALQKWINLGGNFVGIHCAADALRDTPFFGRQLGAYFHYHPKISEATVKVVDANHPSTKPLPKNGSWTLVDEM</sequence>
<dbReference type="SUPFAM" id="SSF52317">
    <property type="entry name" value="Class I glutamine amidotransferase-like"/>
    <property type="match status" value="1"/>
</dbReference>
<name>A0A5M3MYL8_CONPW</name>
<dbReference type="PANTHER" id="PTHR40469">
    <property type="entry name" value="SECRETED GLYCOSYL HYDROLASE"/>
    <property type="match status" value="1"/>
</dbReference>
<proteinExistence type="predicted"/>
<dbReference type="EMBL" id="JH711575">
    <property type="protein sequence ID" value="EIW84230.1"/>
    <property type="molecule type" value="Genomic_DNA"/>
</dbReference>
<evidence type="ECO:0000313" key="2">
    <source>
        <dbReference type="EMBL" id="EIW84230.1"/>
    </source>
</evidence>
<dbReference type="Proteomes" id="UP000053558">
    <property type="component" value="Unassembled WGS sequence"/>
</dbReference>
<dbReference type="KEGG" id="cput:CONPUDRAFT_151262"/>
<dbReference type="OMA" id="WFTDETL"/>
<organism evidence="2 3">
    <name type="scientific">Coniophora puteana (strain RWD-64-598)</name>
    <name type="common">Brown rot fungus</name>
    <dbReference type="NCBI Taxonomy" id="741705"/>
    <lineage>
        <taxon>Eukaryota</taxon>
        <taxon>Fungi</taxon>
        <taxon>Dikarya</taxon>
        <taxon>Basidiomycota</taxon>
        <taxon>Agaricomycotina</taxon>
        <taxon>Agaricomycetes</taxon>
        <taxon>Agaricomycetidae</taxon>
        <taxon>Boletales</taxon>
        <taxon>Coniophorineae</taxon>
        <taxon>Coniophoraceae</taxon>
        <taxon>Coniophora</taxon>
    </lineage>
</organism>